<dbReference type="GO" id="GO:0070897">
    <property type="term" value="P:transcription preinitiation complex assembly"/>
    <property type="evidence" value="ECO:0007669"/>
    <property type="project" value="InterPro"/>
</dbReference>
<dbReference type="GO" id="GO:0005634">
    <property type="term" value="C:nucleus"/>
    <property type="evidence" value="ECO:0007669"/>
    <property type="project" value="UniProtKB-SubCell"/>
</dbReference>
<dbReference type="InterPro" id="IPR036915">
    <property type="entry name" value="Cyclin-like_sf"/>
</dbReference>
<dbReference type="Pfam" id="PF00106">
    <property type="entry name" value="adh_short"/>
    <property type="match status" value="1"/>
</dbReference>
<comment type="caution">
    <text evidence="12">The sequence shown here is derived from an EMBL/GenBank/DDBJ whole genome shotgun (WGS) entry which is preliminary data.</text>
</comment>
<feature type="region of interest" description="Disordered" evidence="9">
    <location>
        <begin position="741"/>
        <end position="797"/>
    </location>
</feature>
<dbReference type="RefSeq" id="XP_018003011.1">
    <property type="nucleotide sequence ID" value="XM_018141852.1"/>
</dbReference>
<feature type="compositionally biased region" description="Polar residues" evidence="9">
    <location>
        <begin position="917"/>
        <end position="952"/>
    </location>
</feature>
<dbReference type="GO" id="GO:0000995">
    <property type="term" value="F:RNA polymerase III general transcription initiation factor activity"/>
    <property type="evidence" value="ECO:0007669"/>
    <property type="project" value="TreeGrafter"/>
</dbReference>
<dbReference type="Proteomes" id="UP000038010">
    <property type="component" value="Unassembled WGS sequence"/>
</dbReference>
<dbReference type="Gene3D" id="3.40.50.720">
    <property type="entry name" value="NAD(P)-binding Rossmann-like Domain"/>
    <property type="match status" value="1"/>
</dbReference>
<dbReference type="AlphaFoldDB" id="A0A0N0NPS0"/>
<feature type="compositionally biased region" description="Low complexity" evidence="9">
    <location>
        <begin position="698"/>
        <end position="708"/>
    </location>
</feature>
<feature type="compositionally biased region" description="Low complexity" evidence="9">
    <location>
        <begin position="856"/>
        <end position="867"/>
    </location>
</feature>
<feature type="compositionally biased region" description="Low complexity" evidence="9">
    <location>
        <begin position="777"/>
        <end position="787"/>
    </location>
</feature>
<dbReference type="InterPro" id="IPR011665">
    <property type="entry name" value="BRF1_TBP-bd_dom"/>
</dbReference>
<feature type="domain" description="Transcription factor TFIIB cyclin-like" evidence="10">
    <location>
        <begin position="266"/>
        <end position="353"/>
    </location>
</feature>
<evidence type="ECO:0000256" key="3">
    <source>
        <dbReference type="ARBA" id="ARBA00022723"/>
    </source>
</evidence>
<dbReference type="Gene3D" id="1.10.472.10">
    <property type="entry name" value="Cyclin-like"/>
    <property type="match status" value="2"/>
</dbReference>
<dbReference type="InterPro" id="IPR000812">
    <property type="entry name" value="TFIIB"/>
</dbReference>
<dbReference type="GeneID" id="28733732"/>
<dbReference type="Gene3D" id="1.20.5.650">
    <property type="entry name" value="Single helix bin"/>
    <property type="match status" value="1"/>
</dbReference>
<keyword evidence="7" id="KW-0804">Transcription</keyword>
<dbReference type="STRING" id="1664694.A0A0N0NPS0"/>
<keyword evidence="6" id="KW-0805">Transcription regulation</keyword>
<dbReference type="PANTHER" id="PTHR11618:SF4">
    <property type="entry name" value="TRANSCRIPTION FACTOR IIIB 90 KDA SUBUNIT"/>
    <property type="match status" value="1"/>
</dbReference>
<keyword evidence="8" id="KW-0539">Nucleus</keyword>
<dbReference type="OrthoDB" id="511529at2759"/>
<evidence type="ECO:0000256" key="5">
    <source>
        <dbReference type="ARBA" id="ARBA00022833"/>
    </source>
</evidence>
<feature type="compositionally biased region" description="Polar residues" evidence="9">
    <location>
        <begin position="552"/>
        <end position="564"/>
    </location>
</feature>
<proteinExistence type="inferred from homology"/>
<feature type="domain" description="Brf1 TBP-binding" evidence="11">
    <location>
        <begin position="588"/>
        <end position="744"/>
    </location>
</feature>
<dbReference type="GO" id="GO:0008270">
    <property type="term" value="F:zinc ion binding"/>
    <property type="evidence" value="ECO:0007669"/>
    <property type="project" value="UniProtKB-KW"/>
</dbReference>
<dbReference type="Pfam" id="PF07741">
    <property type="entry name" value="BRF1"/>
    <property type="match status" value="1"/>
</dbReference>
<feature type="compositionally biased region" description="Basic and acidic residues" evidence="9">
    <location>
        <begin position="623"/>
        <end position="651"/>
    </location>
</feature>
<feature type="compositionally biased region" description="Basic and acidic residues" evidence="9">
    <location>
        <begin position="661"/>
        <end position="683"/>
    </location>
</feature>
<keyword evidence="3" id="KW-0479">Metal-binding</keyword>
<protein>
    <submittedName>
        <fullName evidence="12">Transcription factor IIIB 90 kDa subunit</fullName>
    </submittedName>
</protein>
<sequence>MAPTVATAMKPRGNITRRKVSAPSINGLNSRPKAGITRFRASPARSMTPEVRTASNRRFKCPTGCENPAFEMTDDVGILCQNCGAVVSENTQLVSEQTFAEGPSGQIHAQGVAIGAGETHRRGGGFANTGKAGSEATPTRKTAEINAKMVINRLCDQLNIRTGENEQALRLFNVAYAKGFVRGRSLDDVALISLYTTIRQSTEQIQGVKRPRYGVMLIDFAEKGDIDVFALGKIFTDFVRDIFLEDAAKHKSSEELRQAQLLAPGPEVFVSRFVDELEFPPHDAPRIKSDAYKIIASMKRDWITRGRRPAGICGAAVIIAARMNNYRRTVREVVLVAKVTEITLNKRLEEFSETPLSKASVDKFKKLVLPNVDFEDLQEARVDGEPAKGDTNMEDFMAKVHEQQAKQRAGQDHSDLPDALDPPILRPKPKKRKRKGQAVTAAELENDGSEGVDTPEDSDDETEEPPAKQARVDAEGFAIPTQPASSSAPTKGAPPKKGPGRTKGSKNWRAPAATPAERAIEQEIQNDIDESMPELEESATRLAVDKARAASEQPSTSLDHQSAETAIDPKLAGNSGDVDMSIVIGDDEFEDDEDVATCLLNEEEKLLKEKVWVNENADWLRQDHAKRIRRNLKEQELKDKGIDPVQFERNKKAQGRRRKDGSRMPHRAGDTRYLHDPEYDRRTGPHATPGAGDRASVLSSRAGSASPAPRRDRPLDATESVTRMLRQRTPFSTRLNYSAIGSIYGNPSETTTRSPTPMSPSRASSVLSDARSDLSRSRSISILGSTSKNPRNTDEVARTATEKRLRIVAGLPADTDRSDVIFGGYGGKNTGLQRSKGSLSAEKRQKKVYQDRRASGSDSGSPSVGPAGRSGSQGTDGGEGSAVGTPDYERREVSASPSPSPGPPRGQSQVARPITARPNQQPRNVTFAKSPTSAQDPPSGGNTPRSGTSSNIEAFGGTEEVVEGEALDEDEGLIMEVAPPEMAQFLPDERAFASLEGKNVVLTGAATGIGAATATLLVHAGANVFFGDVATKPAEELVSTLSRPSLPGSIAFRHCDVTKYDDIYQLFKSARDELGQIHHAVSVAGIFEQGAWFDPGLTVESVGEGPATTAVLDVNVLGSANFARIAVVFLREGISDGENRSLTLLSSVNAFRESPGLYMYQTSKHAIQGLMRSMRKIIYERDGIRVNCVCPGVTDTPMTIGIAEKFKKAGLYVQSAESVGRIIVGIQSTDGLNGKAFYVEGGDGWEFEDSFYREQPRWLGEEATRRMRVNSEAVQKV</sequence>
<dbReference type="InterPro" id="IPR013150">
    <property type="entry name" value="TFIIB_cyclin"/>
</dbReference>
<dbReference type="Pfam" id="PF00382">
    <property type="entry name" value="TFIIB"/>
    <property type="match status" value="1"/>
</dbReference>
<dbReference type="SUPFAM" id="SSF51735">
    <property type="entry name" value="NAD(P)-binding Rossmann-fold domains"/>
    <property type="match status" value="1"/>
</dbReference>
<dbReference type="GO" id="GO:0000126">
    <property type="term" value="C:transcription factor TFIIIB complex"/>
    <property type="evidence" value="ECO:0007669"/>
    <property type="project" value="TreeGrafter"/>
</dbReference>
<evidence type="ECO:0000259" key="10">
    <source>
        <dbReference type="Pfam" id="PF00382"/>
    </source>
</evidence>
<keyword evidence="5" id="KW-0862">Zinc</keyword>
<evidence type="ECO:0000313" key="12">
    <source>
        <dbReference type="EMBL" id="KPI43048.1"/>
    </source>
</evidence>
<dbReference type="InterPro" id="IPR036291">
    <property type="entry name" value="NAD(P)-bd_dom_sf"/>
</dbReference>
<evidence type="ECO:0000256" key="2">
    <source>
        <dbReference type="ARBA" id="ARBA00010857"/>
    </source>
</evidence>
<evidence type="ECO:0000256" key="9">
    <source>
        <dbReference type="SAM" id="MobiDB-lite"/>
    </source>
</evidence>
<dbReference type="CDD" id="cd20554">
    <property type="entry name" value="CYCLIN_TFIIIB90_rpt2"/>
    <property type="match status" value="1"/>
</dbReference>
<feature type="compositionally biased region" description="Low complexity" evidence="9">
    <location>
        <begin position="747"/>
        <end position="769"/>
    </location>
</feature>
<dbReference type="PRINTS" id="PR00081">
    <property type="entry name" value="GDHRDH"/>
</dbReference>
<feature type="compositionally biased region" description="Acidic residues" evidence="9">
    <location>
        <begin position="444"/>
        <end position="464"/>
    </location>
</feature>
<evidence type="ECO:0000313" key="13">
    <source>
        <dbReference type="Proteomes" id="UP000038010"/>
    </source>
</evidence>
<keyword evidence="13" id="KW-1185">Reference proteome</keyword>
<dbReference type="InterPro" id="IPR002347">
    <property type="entry name" value="SDR_fam"/>
</dbReference>
<feature type="region of interest" description="Disordered" evidence="9">
    <location>
        <begin position="623"/>
        <end position="729"/>
    </location>
</feature>
<evidence type="ECO:0000259" key="11">
    <source>
        <dbReference type="Pfam" id="PF07741"/>
    </source>
</evidence>
<organism evidence="12 13">
    <name type="scientific">Cyphellophora attinorum</name>
    <dbReference type="NCBI Taxonomy" id="1664694"/>
    <lineage>
        <taxon>Eukaryota</taxon>
        <taxon>Fungi</taxon>
        <taxon>Dikarya</taxon>
        <taxon>Ascomycota</taxon>
        <taxon>Pezizomycotina</taxon>
        <taxon>Eurotiomycetes</taxon>
        <taxon>Chaetothyriomycetidae</taxon>
        <taxon>Chaetothyriales</taxon>
        <taxon>Cyphellophoraceae</taxon>
        <taxon>Cyphellophora</taxon>
    </lineage>
</organism>
<dbReference type="VEuPathDB" id="FungiDB:AB675_1925"/>
<dbReference type="PANTHER" id="PTHR11618">
    <property type="entry name" value="TRANSCRIPTION INITIATION FACTOR IIB-RELATED"/>
    <property type="match status" value="1"/>
</dbReference>
<feature type="compositionally biased region" description="Basic and acidic residues" evidence="9">
    <location>
        <begin position="401"/>
        <end position="416"/>
    </location>
</feature>
<feature type="region of interest" description="Disordered" evidence="9">
    <location>
        <begin position="535"/>
        <end position="579"/>
    </location>
</feature>
<feature type="region of interest" description="Disordered" evidence="9">
    <location>
        <begin position="401"/>
        <end position="522"/>
    </location>
</feature>
<comment type="similarity">
    <text evidence="2">Belongs to the TFIIB family.</text>
</comment>
<dbReference type="GO" id="GO:0017025">
    <property type="term" value="F:TBP-class protein binding"/>
    <property type="evidence" value="ECO:0007669"/>
    <property type="project" value="InterPro"/>
</dbReference>
<gene>
    <name evidence="12" type="ORF">AB675_1925</name>
</gene>
<keyword evidence="4" id="KW-0863">Zinc-finger</keyword>
<dbReference type="EMBL" id="LFJN01000006">
    <property type="protein sequence ID" value="KPI43048.1"/>
    <property type="molecule type" value="Genomic_DNA"/>
</dbReference>
<evidence type="ECO:0000256" key="1">
    <source>
        <dbReference type="ARBA" id="ARBA00004123"/>
    </source>
</evidence>
<evidence type="ECO:0000256" key="4">
    <source>
        <dbReference type="ARBA" id="ARBA00022771"/>
    </source>
</evidence>
<evidence type="ECO:0000256" key="7">
    <source>
        <dbReference type="ARBA" id="ARBA00023163"/>
    </source>
</evidence>
<reference evidence="12 13" key="1">
    <citation type="submission" date="2015-06" db="EMBL/GenBank/DDBJ databases">
        <title>Draft genome of the ant-associated black yeast Phialophora attae CBS 131958.</title>
        <authorList>
            <person name="Moreno L.F."/>
            <person name="Stielow B.J."/>
            <person name="de Hoog S."/>
            <person name="Vicente V.A."/>
            <person name="Weiss V.A."/>
            <person name="de Vries M."/>
            <person name="Cruz L.M."/>
            <person name="Souza E.M."/>
        </authorList>
    </citation>
    <scope>NUCLEOTIDE SEQUENCE [LARGE SCALE GENOMIC DNA]</scope>
    <source>
        <strain evidence="12 13">CBS 131958</strain>
    </source>
</reference>
<evidence type="ECO:0000256" key="6">
    <source>
        <dbReference type="ARBA" id="ARBA00023015"/>
    </source>
</evidence>
<name>A0A0N0NPS0_9EURO</name>
<dbReference type="SUPFAM" id="SSF47954">
    <property type="entry name" value="Cyclin-like"/>
    <property type="match status" value="2"/>
</dbReference>
<comment type="subcellular location">
    <subcellularLocation>
        <location evidence="1">Nucleus</location>
    </subcellularLocation>
</comment>
<feature type="compositionally biased region" description="Low complexity" evidence="9">
    <location>
        <begin position="483"/>
        <end position="495"/>
    </location>
</feature>
<feature type="compositionally biased region" description="Basic residues" evidence="9">
    <location>
        <begin position="427"/>
        <end position="436"/>
    </location>
</feature>
<dbReference type="GO" id="GO:0097550">
    <property type="term" value="C:transcription preinitiation complex"/>
    <property type="evidence" value="ECO:0007669"/>
    <property type="project" value="TreeGrafter"/>
</dbReference>
<dbReference type="GO" id="GO:0001006">
    <property type="term" value="F:RNA polymerase III type 3 promoter sequence-specific DNA binding"/>
    <property type="evidence" value="ECO:0007669"/>
    <property type="project" value="TreeGrafter"/>
</dbReference>
<dbReference type="FunFam" id="1.10.472.10:FF:000002">
    <property type="entry name" value="Transcription factor IIIB 90 kDa subunit"/>
    <property type="match status" value="1"/>
</dbReference>
<evidence type="ECO:0000256" key="8">
    <source>
        <dbReference type="ARBA" id="ARBA00023242"/>
    </source>
</evidence>
<feature type="region of interest" description="Disordered" evidence="9">
    <location>
        <begin position="816"/>
        <end position="957"/>
    </location>
</feature>
<accession>A0A0N0NPS0</accession>